<dbReference type="AlphaFoldDB" id="A0A7X0DC38"/>
<evidence type="ECO:0000256" key="1">
    <source>
        <dbReference type="ARBA" id="ARBA00004651"/>
    </source>
</evidence>
<comment type="subcellular location">
    <subcellularLocation>
        <location evidence="1">Cell membrane</location>
        <topology evidence="1">Multi-pass membrane protein</topology>
    </subcellularLocation>
</comment>
<dbReference type="RefSeq" id="WP_077546066.1">
    <property type="nucleotide sequence ID" value="NZ_JACHEJ010000002.1"/>
</dbReference>
<dbReference type="GO" id="GO:0022857">
    <property type="term" value="F:transmembrane transporter activity"/>
    <property type="evidence" value="ECO:0007669"/>
    <property type="project" value="InterPro"/>
</dbReference>
<feature type="transmembrane region" description="Helical" evidence="6">
    <location>
        <begin position="286"/>
        <end position="305"/>
    </location>
</feature>
<dbReference type="PANTHER" id="PTHR43124:SF5">
    <property type="entry name" value="PURINE RIBONUCLEOSIDE EFFLUX PUMP NEPI"/>
    <property type="match status" value="1"/>
</dbReference>
<evidence type="ECO:0000256" key="6">
    <source>
        <dbReference type="SAM" id="Phobius"/>
    </source>
</evidence>
<evidence type="ECO:0000259" key="7">
    <source>
        <dbReference type="PROSITE" id="PS50850"/>
    </source>
</evidence>
<feature type="transmembrane region" description="Helical" evidence="6">
    <location>
        <begin position="222"/>
        <end position="241"/>
    </location>
</feature>
<feature type="transmembrane region" description="Helical" evidence="6">
    <location>
        <begin position="372"/>
        <end position="391"/>
    </location>
</feature>
<keyword evidence="5 6" id="KW-0472">Membrane</keyword>
<sequence>MTDCTLDPSHALCGTRGDAAWAAVVSLSLGVFGLVTAEFLPVSLLTPISQDLAITPGTAGQTITATAVIGAIAGPGVVIGTRNLDRRWVLLTLTTLLVVSSTLAALASSLPMLLVARLLLGIGLGGFWAMSAALAMRLVPEHLMPRAMAIVFTGVSVATVCAAPLGAWIGATLGWRAAFALSAGVGVVALLVQAFTVPSLPPRGSASLATMVSLLGRPRVRVGLIVTLIIVAGHFAGFTYVRPYLEQIPRFSVEMISLVLLAYGVAGFFGNLLGGAIASRSTTGSVALGAGLVALSALLMLWAGGLPLVSWAAIVLWGLAFGILPVSIQTHVTRAASDEAESVGAMLLTTFQVAISSGAVLGGLLVDSQGPLGGVTFVGIACALGSVVMLARGGRQAALQQN</sequence>
<feature type="domain" description="Major facilitator superfamily (MFS) profile" evidence="7">
    <location>
        <begin position="23"/>
        <end position="397"/>
    </location>
</feature>
<dbReference type="InterPro" id="IPR036259">
    <property type="entry name" value="MFS_trans_sf"/>
</dbReference>
<feature type="transmembrane region" description="Helical" evidence="6">
    <location>
        <begin position="147"/>
        <end position="171"/>
    </location>
</feature>
<dbReference type="InterPro" id="IPR050189">
    <property type="entry name" value="MFS_Efflux_Transporters"/>
</dbReference>
<dbReference type="SUPFAM" id="SSF103473">
    <property type="entry name" value="MFS general substrate transporter"/>
    <property type="match status" value="1"/>
</dbReference>
<gene>
    <name evidence="8" type="ORF">HNQ75_001417</name>
</gene>
<dbReference type="Pfam" id="PF07690">
    <property type="entry name" value="MFS_1"/>
    <property type="match status" value="1"/>
</dbReference>
<name>A0A7X0DC38_9HYPH</name>
<proteinExistence type="predicted"/>
<accession>A0A7X0DC38</accession>
<keyword evidence="9" id="KW-1185">Reference proteome</keyword>
<feature type="transmembrane region" description="Helical" evidence="6">
    <location>
        <begin position="114"/>
        <end position="135"/>
    </location>
</feature>
<dbReference type="PANTHER" id="PTHR43124">
    <property type="entry name" value="PURINE EFFLUX PUMP PBUE"/>
    <property type="match status" value="1"/>
</dbReference>
<feature type="transmembrane region" description="Helical" evidence="6">
    <location>
        <begin position="88"/>
        <end position="108"/>
    </location>
</feature>
<dbReference type="GO" id="GO:0005886">
    <property type="term" value="C:plasma membrane"/>
    <property type="evidence" value="ECO:0007669"/>
    <property type="project" value="UniProtKB-SubCell"/>
</dbReference>
<feature type="transmembrane region" description="Helical" evidence="6">
    <location>
        <begin position="344"/>
        <end position="366"/>
    </location>
</feature>
<feature type="transmembrane region" description="Helical" evidence="6">
    <location>
        <begin position="253"/>
        <end position="274"/>
    </location>
</feature>
<evidence type="ECO:0000256" key="2">
    <source>
        <dbReference type="ARBA" id="ARBA00022475"/>
    </source>
</evidence>
<dbReference type="Gene3D" id="1.20.1250.20">
    <property type="entry name" value="MFS general substrate transporter like domains"/>
    <property type="match status" value="1"/>
</dbReference>
<dbReference type="PROSITE" id="PS50850">
    <property type="entry name" value="MFS"/>
    <property type="match status" value="1"/>
</dbReference>
<comment type="caution">
    <text evidence="8">The sequence shown here is derived from an EMBL/GenBank/DDBJ whole genome shotgun (WGS) entry which is preliminary data.</text>
</comment>
<dbReference type="EMBL" id="JACHEJ010000002">
    <property type="protein sequence ID" value="MBB6179463.1"/>
    <property type="molecule type" value="Genomic_DNA"/>
</dbReference>
<keyword evidence="4 6" id="KW-1133">Transmembrane helix</keyword>
<dbReference type="InterPro" id="IPR020846">
    <property type="entry name" value="MFS_dom"/>
</dbReference>
<keyword evidence="2" id="KW-1003">Cell membrane</keyword>
<keyword evidence="3 6" id="KW-0812">Transmembrane</keyword>
<dbReference type="Proteomes" id="UP000535501">
    <property type="component" value="Unassembled WGS sequence"/>
</dbReference>
<dbReference type="InterPro" id="IPR011701">
    <property type="entry name" value="MFS"/>
</dbReference>
<evidence type="ECO:0000256" key="5">
    <source>
        <dbReference type="ARBA" id="ARBA00023136"/>
    </source>
</evidence>
<feature type="transmembrane region" description="Helical" evidence="6">
    <location>
        <begin position="20"/>
        <end position="42"/>
    </location>
</feature>
<dbReference type="CDD" id="cd17324">
    <property type="entry name" value="MFS_NepI_like"/>
    <property type="match status" value="1"/>
</dbReference>
<evidence type="ECO:0000313" key="9">
    <source>
        <dbReference type="Proteomes" id="UP000535501"/>
    </source>
</evidence>
<feature type="transmembrane region" description="Helical" evidence="6">
    <location>
        <begin position="62"/>
        <end position="81"/>
    </location>
</feature>
<feature type="transmembrane region" description="Helical" evidence="6">
    <location>
        <begin position="177"/>
        <end position="201"/>
    </location>
</feature>
<evidence type="ECO:0000256" key="4">
    <source>
        <dbReference type="ARBA" id="ARBA00022989"/>
    </source>
</evidence>
<feature type="transmembrane region" description="Helical" evidence="6">
    <location>
        <begin position="311"/>
        <end position="332"/>
    </location>
</feature>
<reference evidence="8 9" key="1">
    <citation type="submission" date="2020-08" db="EMBL/GenBank/DDBJ databases">
        <title>Genomic Encyclopedia of Type Strains, Phase IV (KMG-IV): sequencing the most valuable type-strain genomes for metagenomic binning, comparative biology and taxonomic classification.</title>
        <authorList>
            <person name="Goeker M."/>
        </authorList>
    </citation>
    <scope>NUCLEOTIDE SEQUENCE [LARGE SCALE GENOMIC DNA]</scope>
    <source>
        <strain evidence="8 9">DSM 102134</strain>
    </source>
</reference>
<protein>
    <submittedName>
        <fullName evidence="8">Putative MFS family arabinose efflux permease</fullName>
    </submittedName>
</protein>
<evidence type="ECO:0000313" key="8">
    <source>
        <dbReference type="EMBL" id="MBB6179463.1"/>
    </source>
</evidence>
<evidence type="ECO:0000256" key="3">
    <source>
        <dbReference type="ARBA" id="ARBA00022692"/>
    </source>
</evidence>
<organism evidence="8 9">
    <name type="scientific">Pseudorhizobium flavum</name>
    <dbReference type="NCBI Taxonomy" id="1335061"/>
    <lineage>
        <taxon>Bacteria</taxon>
        <taxon>Pseudomonadati</taxon>
        <taxon>Pseudomonadota</taxon>
        <taxon>Alphaproteobacteria</taxon>
        <taxon>Hyphomicrobiales</taxon>
        <taxon>Rhizobiaceae</taxon>
        <taxon>Rhizobium/Agrobacterium group</taxon>
        <taxon>Pseudorhizobium</taxon>
    </lineage>
</organism>